<dbReference type="AlphaFoldDB" id="A0A1V6P9Y7"/>
<evidence type="ECO:0000256" key="1">
    <source>
        <dbReference type="SAM" id="SignalP"/>
    </source>
</evidence>
<keyword evidence="1" id="KW-0732">Signal</keyword>
<name>A0A1V6P9Y7_PENDC</name>
<keyword evidence="3" id="KW-1185">Reference proteome</keyword>
<evidence type="ECO:0000313" key="2">
    <source>
        <dbReference type="EMBL" id="OQD73830.1"/>
    </source>
</evidence>
<accession>A0A1V6P9Y7</accession>
<sequence length="116" mass="12639">MHFNTIITSIAALGIGASAAPAAYTRYGQLRLYSEPGCSAQNLGELGVYDINQCKSFIDLDDTDVIRSVYFQVATPGCTLHVYNDITCHLNDYVVPVGDCLSGNETYGSYELRCDL</sequence>
<dbReference type="Proteomes" id="UP000191522">
    <property type="component" value="Unassembled WGS sequence"/>
</dbReference>
<dbReference type="OMA" id="CYNENMG"/>
<comment type="caution">
    <text evidence="2">The sequence shown here is derived from an EMBL/GenBank/DDBJ whole genome shotgun (WGS) entry which is preliminary data.</text>
</comment>
<organism evidence="2 3">
    <name type="scientific">Penicillium decumbens</name>
    <dbReference type="NCBI Taxonomy" id="69771"/>
    <lineage>
        <taxon>Eukaryota</taxon>
        <taxon>Fungi</taxon>
        <taxon>Dikarya</taxon>
        <taxon>Ascomycota</taxon>
        <taxon>Pezizomycotina</taxon>
        <taxon>Eurotiomycetes</taxon>
        <taxon>Eurotiomycetidae</taxon>
        <taxon>Eurotiales</taxon>
        <taxon>Aspergillaceae</taxon>
        <taxon>Penicillium</taxon>
    </lineage>
</organism>
<protein>
    <submittedName>
        <fullName evidence="2">Uncharacterized protein</fullName>
    </submittedName>
</protein>
<dbReference type="EMBL" id="MDYL01000013">
    <property type="protein sequence ID" value="OQD73830.1"/>
    <property type="molecule type" value="Genomic_DNA"/>
</dbReference>
<gene>
    <name evidence="2" type="ORF">PENDEC_c013G00995</name>
</gene>
<reference evidence="3" key="1">
    <citation type="journal article" date="2017" name="Nat. Microbiol.">
        <title>Global analysis of biosynthetic gene clusters reveals vast potential of secondary metabolite production in Penicillium species.</title>
        <authorList>
            <person name="Nielsen J.C."/>
            <person name="Grijseels S."/>
            <person name="Prigent S."/>
            <person name="Ji B."/>
            <person name="Dainat J."/>
            <person name="Nielsen K.F."/>
            <person name="Frisvad J.C."/>
            <person name="Workman M."/>
            <person name="Nielsen J."/>
        </authorList>
    </citation>
    <scope>NUCLEOTIDE SEQUENCE [LARGE SCALE GENOMIC DNA]</scope>
    <source>
        <strain evidence="3">IBT 11843</strain>
    </source>
</reference>
<dbReference type="OrthoDB" id="4691160at2759"/>
<feature type="chain" id="PRO_5012302910" evidence="1">
    <location>
        <begin position="20"/>
        <end position="116"/>
    </location>
</feature>
<dbReference type="STRING" id="69771.A0A1V6P9Y7"/>
<evidence type="ECO:0000313" key="3">
    <source>
        <dbReference type="Proteomes" id="UP000191522"/>
    </source>
</evidence>
<proteinExistence type="predicted"/>
<feature type="signal peptide" evidence="1">
    <location>
        <begin position="1"/>
        <end position="19"/>
    </location>
</feature>